<dbReference type="Gene3D" id="3.40.50.300">
    <property type="entry name" value="P-loop containing nucleotide triphosphate hydrolases"/>
    <property type="match status" value="1"/>
</dbReference>
<keyword evidence="3" id="KW-0547">Nucleotide-binding</keyword>
<dbReference type="SUPFAM" id="SSF52540">
    <property type="entry name" value="P-loop containing nucleoside triphosphate hydrolases"/>
    <property type="match status" value="1"/>
</dbReference>
<dbReference type="HAMAP" id="MF_00109">
    <property type="entry name" value="Shikimate_kinase"/>
    <property type="match status" value="1"/>
</dbReference>
<dbReference type="PANTHER" id="PTHR21087:SF16">
    <property type="entry name" value="SHIKIMATE KINASE 1, CHLOROPLASTIC"/>
    <property type="match status" value="1"/>
</dbReference>
<keyword evidence="6" id="KW-0057">Aromatic amino acid biosynthesis</keyword>
<dbReference type="GO" id="GO:0008652">
    <property type="term" value="P:amino acid biosynthetic process"/>
    <property type="evidence" value="ECO:0007669"/>
    <property type="project" value="UniProtKB-KW"/>
</dbReference>
<dbReference type="EC" id="2.7.1.71" evidence="7"/>
<evidence type="ECO:0000256" key="5">
    <source>
        <dbReference type="ARBA" id="ARBA00022840"/>
    </source>
</evidence>
<dbReference type="Pfam" id="PF01202">
    <property type="entry name" value="SKI"/>
    <property type="match status" value="1"/>
</dbReference>
<dbReference type="InterPro" id="IPR031322">
    <property type="entry name" value="Shikimate/glucono_kinase"/>
</dbReference>
<evidence type="ECO:0000256" key="3">
    <source>
        <dbReference type="ARBA" id="ARBA00022741"/>
    </source>
</evidence>
<keyword evidence="4 7" id="KW-0418">Kinase</keyword>
<gene>
    <name evidence="7" type="ORF">MNBD_ALPHA02-688</name>
</gene>
<proteinExistence type="inferred from homology"/>
<dbReference type="AlphaFoldDB" id="A0A3B0RR04"/>
<keyword evidence="1" id="KW-0028">Amino-acid biosynthesis</keyword>
<dbReference type="GO" id="GO:0009073">
    <property type="term" value="P:aromatic amino acid family biosynthetic process"/>
    <property type="evidence" value="ECO:0007669"/>
    <property type="project" value="UniProtKB-KW"/>
</dbReference>
<evidence type="ECO:0000256" key="4">
    <source>
        <dbReference type="ARBA" id="ARBA00022777"/>
    </source>
</evidence>
<keyword evidence="2 7" id="KW-0808">Transferase</keyword>
<sequence length="207" mass="23232">MKRAQKTKIKSPSARLRYPLTKSISLIGLMGSGKTTVGLRLARKLGLSFVDSDAEIELAADHTVSEIFEKYGEEDFRTGERKVITRLISDTPMVLGTGGGAFMDPATRKRLKEKTVTVWLKADIDHLVERTSRRDTRPLLRAGNPEEILRKLAKKRYPVYGQASITVETGAGPHEKVVNDIIWKLNQYLAKERKKQAQDAPKDNRSS</sequence>
<dbReference type="GO" id="GO:0005524">
    <property type="term" value="F:ATP binding"/>
    <property type="evidence" value="ECO:0007669"/>
    <property type="project" value="UniProtKB-KW"/>
</dbReference>
<name>A0A3B0RR04_9ZZZZ</name>
<dbReference type="GO" id="GO:0004765">
    <property type="term" value="F:shikimate kinase activity"/>
    <property type="evidence" value="ECO:0007669"/>
    <property type="project" value="UniProtKB-EC"/>
</dbReference>
<dbReference type="GO" id="GO:0005829">
    <property type="term" value="C:cytosol"/>
    <property type="evidence" value="ECO:0007669"/>
    <property type="project" value="TreeGrafter"/>
</dbReference>
<dbReference type="InterPro" id="IPR027417">
    <property type="entry name" value="P-loop_NTPase"/>
</dbReference>
<evidence type="ECO:0000256" key="6">
    <source>
        <dbReference type="ARBA" id="ARBA00023141"/>
    </source>
</evidence>
<evidence type="ECO:0000256" key="2">
    <source>
        <dbReference type="ARBA" id="ARBA00022679"/>
    </source>
</evidence>
<evidence type="ECO:0000256" key="1">
    <source>
        <dbReference type="ARBA" id="ARBA00022605"/>
    </source>
</evidence>
<dbReference type="PANTHER" id="PTHR21087">
    <property type="entry name" value="SHIKIMATE KINASE"/>
    <property type="match status" value="1"/>
</dbReference>
<dbReference type="CDD" id="cd00464">
    <property type="entry name" value="SK"/>
    <property type="match status" value="1"/>
</dbReference>
<protein>
    <submittedName>
        <fullName evidence="7">Shikimate kinase I</fullName>
        <ecNumber evidence="7">2.7.1.71</ecNumber>
    </submittedName>
</protein>
<keyword evidence="5" id="KW-0067">ATP-binding</keyword>
<dbReference type="EMBL" id="UOED01000092">
    <property type="protein sequence ID" value="VAV94587.1"/>
    <property type="molecule type" value="Genomic_DNA"/>
</dbReference>
<dbReference type="PRINTS" id="PR01100">
    <property type="entry name" value="SHIKIMTKNASE"/>
</dbReference>
<reference evidence="7" key="1">
    <citation type="submission" date="2018-06" db="EMBL/GenBank/DDBJ databases">
        <authorList>
            <person name="Zhirakovskaya E."/>
        </authorList>
    </citation>
    <scope>NUCLEOTIDE SEQUENCE</scope>
</reference>
<organism evidence="7">
    <name type="scientific">hydrothermal vent metagenome</name>
    <dbReference type="NCBI Taxonomy" id="652676"/>
    <lineage>
        <taxon>unclassified sequences</taxon>
        <taxon>metagenomes</taxon>
        <taxon>ecological metagenomes</taxon>
    </lineage>
</organism>
<dbReference type="InterPro" id="IPR000623">
    <property type="entry name" value="Shikimate_kinase/TSH1"/>
</dbReference>
<dbReference type="NCBIfam" id="NF010552">
    <property type="entry name" value="PRK13946.1"/>
    <property type="match status" value="1"/>
</dbReference>
<accession>A0A3B0RR04</accession>
<evidence type="ECO:0000313" key="7">
    <source>
        <dbReference type="EMBL" id="VAV94587.1"/>
    </source>
</evidence>